<name>A0ABN7T9J7_9BACL</name>
<protein>
    <submittedName>
        <fullName evidence="2">Uncharacterized protein</fullName>
    </submittedName>
</protein>
<organism evidence="2 3">
    <name type="scientific">Paenibacillus allorhizosphaerae</name>
    <dbReference type="NCBI Taxonomy" id="2849866"/>
    <lineage>
        <taxon>Bacteria</taxon>
        <taxon>Bacillati</taxon>
        <taxon>Bacillota</taxon>
        <taxon>Bacilli</taxon>
        <taxon>Bacillales</taxon>
        <taxon>Paenibacillaceae</taxon>
        <taxon>Paenibacillus</taxon>
    </lineage>
</organism>
<accession>A0ABN7T9J7</accession>
<evidence type="ECO:0000256" key="1">
    <source>
        <dbReference type="SAM" id="SignalP"/>
    </source>
</evidence>
<gene>
    <name evidence="2" type="ORF">PAECIP111802_00045</name>
</gene>
<dbReference type="EMBL" id="CAJVCE010000001">
    <property type="protein sequence ID" value="CAG7614117.1"/>
    <property type="molecule type" value="Genomic_DNA"/>
</dbReference>
<keyword evidence="3" id="KW-1185">Reference proteome</keyword>
<sequence>MKKKKWFMLGSVAGISAVVMLATGFSAMAGTSGYDAYKSALKNTKTAHNVSVKTQMALQDNGNAFANANGSFKVSPENRTASGTVTVISGGTDQSVSFFKQSSGTVLKSGASDIYYVKPEHTDKKYAVKKMDREMPQQVETVIDALVGNLKDYVTVESNTDGSKDVSVELTNAQIPAVVSAIAPIAIKHATSGHRHEFQNKNGTDKPEFPFDGHALLSGVPQLSQDIKIEKVAVKANINASNYIQHQEADITVSGKDAGGAAHQVTLHLAADLSGFNGTTPDTVDLTGKQVQQMKQERNFHNAK</sequence>
<comment type="caution">
    <text evidence="2">The sequence shown here is derived from an EMBL/GenBank/DDBJ whole genome shotgun (WGS) entry which is preliminary data.</text>
</comment>
<evidence type="ECO:0000313" key="3">
    <source>
        <dbReference type="Proteomes" id="UP000730618"/>
    </source>
</evidence>
<keyword evidence="1" id="KW-0732">Signal</keyword>
<evidence type="ECO:0000313" key="2">
    <source>
        <dbReference type="EMBL" id="CAG7614117.1"/>
    </source>
</evidence>
<dbReference type="Proteomes" id="UP000730618">
    <property type="component" value="Unassembled WGS sequence"/>
</dbReference>
<feature type="signal peptide" evidence="1">
    <location>
        <begin position="1"/>
        <end position="29"/>
    </location>
</feature>
<dbReference type="RefSeq" id="WP_218096447.1">
    <property type="nucleotide sequence ID" value="NZ_CAJVCE010000001.1"/>
</dbReference>
<reference evidence="2 3" key="1">
    <citation type="submission" date="2021-06" db="EMBL/GenBank/DDBJ databases">
        <authorList>
            <person name="Criscuolo A."/>
        </authorList>
    </citation>
    <scope>NUCLEOTIDE SEQUENCE [LARGE SCALE GENOMIC DNA]</scope>
    <source>
        <strain evidence="3">CIP 111802</strain>
    </source>
</reference>
<proteinExistence type="predicted"/>
<feature type="chain" id="PRO_5046375811" evidence="1">
    <location>
        <begin position="30"/>
        <end position="304"/>
    </location>
</feature>